<feature type="transmembrane region" description="Helical" evidence="1">
    <location>
        <begin position="21"/>
        <end position="42"/>
    </location>
</feature>
<sequence length="125" mass="13222">MPSTRKSIGPVKLPRDPLFRLLLINGVAGVFIAALVLGGIFLANIGNLRVLVMSAENPILPVIMLAFGLVITLGSVVMGSAIMLVGEDDRDGGKRRGGKKMLMNNPALRPVPAVATAGHLKHLHR</sequence>
<keyword evidence="1" id="KW-0472">Membrane</keyword>
<evidence type="ECO:0000256" key="1">
    <source>
        <dbReference type="SAM" id="Phobius"/>
    </source>
</evidence>
<dbReference type="EMBL" id="JAEKJZ010000001">
    <property type="protein sequence ID" value="MBN9669972.1"/>
    <property type="molecule type" value="Genomic_DNA"/>
</dbReference>
<keyword evidence="1" id="KW-1133">Transmembrane helix</keyword>
<organism evidence="2 3">
    <name type="scientific">Roseibium aggregatum</name>
    <dbReference type="NCBI Taxonomy" id="187304"/>
    <lineage>
        <taxon>Bacteria</taxon>
        <taxon>Pseudomonadati</taxon>
        <taxon>Pseudomonadota</taxon>
        <taxon>Alphaproteobacteria</taxon>
        <taxon>Hyphomicrobiales</taxon>
        <taxon>Stappiaceae</taxon>
        <taxon>Roseibium</taxon>
    </lineage>
</organism>
<accession>A0A939J2W7</accession>
<dbReference type="AlphaFoldDB" id="A0A939J2W7"/>
<proteinExistence type="predicted"/>
<name>A0A939J2W7_9HYPH</name>
<feature type="transmembrane region" description="Helical" evidence="1">
    <location>
        <begin position="62"/>
        <end position="86"/>
    </location>
</feature>
<evidence type="ECO:0000313" key="3">
    <source>
        <dbReference type="Proteomes" id="UP000664096"/>
    </source>
</evidence>
<protein>
    <submittedName>
        <fullName evidence="2">Uncharacterized protein</fullName>
    </submittedName>
</protein>
<dbReference type="RefSeq" id="WP_207139497.1">
    <property type="nucleotide sequence ID" value="NZ_JAEKJZ010000001.1"/>
</dbReference>
<evidence type="ECO:0000313" key="2">
    <source>
        <dbReference type="EMBL" id="MBN9669972.1"/>
    </source>
</evidence>
<dbReference type="Proteomes" id="UP000664096">
    <property type="component" value="Unassembled WGS sequence"/>
</dbReference>
<reference evidence="2" key="1">
    <citation type="submission" date="2020-12" db="EMBL/GenBank/DDBJ databases">
        <title>Oil enriched cultivation method for isolating marine PHA-producing bacteria.</title>
        <authorList>
            <person name="Zheng W."/>
            <person name="Yu S."/>
            <person name="Huang Y."/>
        </authorList>
    </citation>
    <scope>NUCLEOTIDE SEQUENCE</scope>
    <source>
        <strain evidence="2">SY-2-12</strain>
    </source>
</reference>
<keyword evidence="1" id="KW-0812">Transmembrane</keyword>
<comment type="caution">
    <text evidence="2">The sequence shown here is derived from an EMBL/GenBank/DDBJ whole genome shotgun (WGS) entry which is preliminary data.</text>
</comment>
<gene>
    <name evidence="2" type="ORF">JF539_06455</name>
</gene>